<keyword evidence="1" id="KW-0472">Membrane</keyword>
<accession>A0AAC9LLW7</accession>
<dbReference type="InterPro" id="IPR008620">
    <property type="entry name" value="FixH"/>
</dbReference>
<evidence type="ECO:0000313" key="3">
    <source>
        <dbReference type="Proteomes" id="UP000187506"/>
    </source>
</evidence>
<gene>
    <name evidence="2" type="ORF">BWR22_09320</name>
</gene>
<reference evidence="2 3" key="1">
    <citation type="submission" date="2017-01" db="EMBL/GenBank/DDBJ databases">
        <title>Complete genome of Lacinutrix venerupis DOK2-8 isolated from seawater in Dokdo.</title>
        <authorList>
            <person name="Chi W.-J."/>
            <person name="Kim J.H."/>
        </authorList>
    </citation>
    <scope>NUCLEOTIDE SEQUENCE [LARGE SCALE GENOMIC DNA]</scope>
    <source>
        <strain evidence="2 3">DOK2-8</strain>
    </source>
</reference>
<evidence type="ECO:0000256" key="1">
    <source>
        <dbReference type="SAM" id="Phobius"/>
    </source>
</evidence>
<keyword evidence="1" id="KW-1133">Transmembrane helix</keyword>
<proteinExistence type="predicted"/>
<protein>
    <submittedName>
        <fullName evidence="2">Cytochrome C oxidase Cbb3</fullName>
    </submittedName>
</protein>
<dbReference type="KEGG" id="lvn:BWR22_09320"/>
<keyword evidence="1" id="KW-0812">Transmembrane</keyword>
<keyword evidence="3" id="KW-1185">Reference proteome</keyword>
<dbReference type="Proteomes" id="UP000187506">
    <property type="component" value="Chromosome"/>
</dbReference>
<dbReference type="EMBL" id="CP019352">
    <property type="protein sequence ID" value="APY00509.1"/>
    <property type="molecule type" value="Genomic_DNA"/>
</dbReference>
<feature type="transmembrane region" description="Helical" evidence="1">
    <location>
        <begin position="6"/>
        <end position="25"/>
    </location>
</feature>
<dbReference type="AlphaFoldDB" id="A0AAC9LLW7"/>
<evidence type="ECO:0000313" key="2">
    <source>
        <dbReference type="EMBL" id="APY00509.1"/>
    </source>
</evidence>
<dbReference type="Pfam" id="PF05751">
    <property type="entry name" value="FixH"/>
    <property type="match status" value="1"/>
</dbReference>
<name>A0AAC9LLW7_9FLAO</name>
<organism evidence="2 3">
    <name type="scientific">Lacinutrix venerupis</name>
    <dbReference type="NCBI Taxonomy" id="1486034"/>
    <lineage>
        <taxon>Bacteria</taxon>
        <taxon>Pseudomonadati</taxon>
        <taxon>Bacteroidota</taxon>
        <taxon>Flavobacteriia</taxon>
        <taxon>Flavobacteriales</taxon>
        <taxon>Flavobacteriaceae</taxon>
        <taxon>Lacinutrix</taxon>
    </lineage>
</organism>
<dbReference type="RefSeq" id="WP_076733415.1">
    <property type="nucleotide sequence ID" value="NZ_CP019352.1"/>
</dbReference>
<sequence length="148" mass="17636">MKWNWGTGIVIGIAAFMSFILFLVIKMTTNEKFSFDLVTEEYYAKEMLYQTEIDAETNTYNLKEKIISKKTNDGWLLIFPKELEPSKIIGKVFLYRPSNEKLDFNLELKLTSSHLLIPDNKMLDGRWNIIIDWVYQDKHYLYKKEITY</sequence>